<protein>
    <submittedName>
        <fullName evidence="1">Uncharacterized protein</fullName>
    </submittedName>
</protein>
<sequence>MQTNKPDRFTYQDHLGIERPACNINQVFSTLNSRVNILPEISWRHPKIKWRLETRAMVSILIKLDMAIRSLRKRSISQALESTIIIAQNFPPGWFKCCWFEPQQEPETYFWPVWLPVFGHERKEAIDQTCLVDKFWGKKRKSHLLCVSAGVAVSGAGDRSSITEDCVNWSGEGMIFLAGSNSLDMAGDPMELFSDSCVESTA</sequence>
<gene>
    <name evidence="1" type="ORF">LWI29_003736</name>
</gene>
<reference evidence="1" key="2">
    <citation type="submission" date="2023-06" db="EMBL/GenBank/DDBJ databases">
        <authorList>
            <person name="Swenson N.G."/>
            <person name="Wegrzyn J.L."/>
            <person name="Mcevoy S.L."/>
        </authorList>
    </citation>
    <scope>NUCLEOTIDE SEQUENCE</scope>
    <source>
        <strain evidence="1">NS2018</strain>
        <tissue evidence="1">Leaf</tissue>
    </source>
</reference>
<dbReference type="AlphaFoldDB" id="A0AA39SL76"/>
<comment type="caution">
    <text evidence="1">The sequence shown here is derived from an EMBL/GenBank/DDBJ whole genome shotgun (WGS) entry which is preliminary data.</text>
</comment>
<proteinExistence type="predicted"/>
<organism evidence="1 2">
    <name type="scientific">Acer saccharum</name>
    <name type="common">Sugar maple</name>
    <dbReference type="NCBI Taxonomy" id="4024"/>
    <lineage>
        <taxon>Eukaryota</taxon>
        <taxon>Viridiplantae</taxon>
        <taxon>Streptophyta</taxon>
        <taxon>Embryophyta</taxon>
        <taxon>Tracheophyta</taxon>
        <taxon>Spermatophyta</taxon>
        <taxon>Magnoliopsida</taxon>
        <taxon>eudicotyledons</taxon>
        <taxon>Gunneridae</taxon>
        <taxon>Pentapetalae</taxon>
        <taxon>rosids</taxon>
        <taxon>malvids</taxon>
        <taxon>Sapindales</taxon>
        <taxon>Sapindaceae</taxon>
        <taxon>Hippocastanoideae</taxon>
        <taxon>Acereae</taxon>
        <taxon>Acer</taxon>
    </lineage>
</organism>
<name>A0AA39SL76_ACESA</name>
<keyword evidence="2" id="KW-1185">Reference proteome</keyword>
<evidence type="ECO:0000313" key="2">
    <source>
        <dbReference type="Proteomes" id="UP001168877"/>
    </source>
</evidence>
<evidence type="ECO:0000313" key="1">
    <source>
        <dbReference type="EMBL" id="KAK0595116.1"/>
    </source>
</evidence>
<dbReference type="EMBL" id="JAUESC010000004">
    <property type="protein sequence ID" value="KAK0595116.1"/>
    <property type="molecule type" value="Genomic_DNA"/>
</dbReference>
<reference evidence="1" key="1">
    <citation type="journal article" date="2022" name="Plant J.">
        <title>Strategies of tolerance reflected in two North American maple genomes.</title>
        <authorList>
            <person name="McEvoy S.L."/>
            <person name="Sezen U.U."/>
            <person name="Trouern-Trend A."/>
            <person name="McMahon S.M."/>
            <person name="Schaberg P.G."/>
            <person name="Yang J."/>
            <person name="Wegrzyn J.L."/>
            <person name="Swenson N.G."/>
        </authorList>
    </citation>
    <scope>NUCLEOTIDE SEQUENCE</scope>
    <source>
        <strain evidence="1">NS2018</strain>
    </source>
</reference>
<dbReference type="Proteomes" id="UP001168877">
    <property type="component" value="Unassembled WGS sequence"/>
</dbReference>
<accession>A0AA39SL76</accession>